<evidence type="ECO:0000313" key="1">
    <source>
        <dbReference type="EMBL" id="SIS71507.1"/>
    </source>
</evidence>
<protein>
    <submittedName>
        <fullName evidence="2">DUF2190 family protein</fullName>
    </submittedName>
    <submittedName>
        <fullName evidence="1">Predicted phage recombinase, RecA/RadA family</fullName>
    </submittedName>
</protein>
<dbReference type="EMBL" id="FTOU01000003">
    <property type="protein sequence ID" value="SIS71507.1"/>
    <property type="molecule type" value="Genomic_DNA"/>
</dbReference>
<sequence length="106" mass="10575">MRNYVQNGSTIDLTAPTGGLVSGQAALIGALFGVAATDAAEGRKVAVAVEGVFDLPKVAGTGLTEGVKAYWTGTEITSTATGNTLVGHVVEAAAAAATVCRVRLNN</sequence>
<dbReference type="Proteomes" id="UP000186216">
    <property type="component" value="Unassembled WGS sequence"/>
</dbReference>
<proteinExistence type="predicted"/>
<dbReference type="InterPro" id="IPR011231">
    <property type="entry name" value="Phage_VT1-Sakai_H0018"/>
</dbReference>
<reference evidence="1 3" key="1">
    <citation type="submission" date="2017-01" db="EMBL/GenBank/DDBJ databases">
        <authorList>
            <person name="Varghese N."/>
            <person name="Submissions S."/>
        </authorList>
    </citation>
    <scope>NUCLEOTIDE SEQUENCE [LARGE SCALE GENOMIC DNA]</scope>
    <source>
        <strain evidence="1 3">DSM 18447</strain>
    </source>
</reference>
<dbReference type="RefSeq" id="WP_076524210.1">
    <property type="nucleotide sequence ID" value="NZ_CP067140.1"/>
</dbReference>
<keyword evidence="4" id="KW-1185">Reference proteome</keyword>
<name>A0AA46A4Z0_9RHOB</name>
<organism evidence="1 3">
    <name type="scientific">Paracoccus saliphilus</name>
    <dbReference type="NCBI Taxonomy" id="405559"/>
    <lineage>
        <taxon>Bacteria</taxon>
        <taxon>Pseudomonadati</taxon>
        <taxon>Pseudomonadota</taxon>
        <taxon>Alphaproteobacteria</taxon>
        <taxon>Rhodobacterales</taxon>
        <taxon>Paracoccaceae</taxon>
        <taxon>Paracoccus</taxon>
    </lineage>
</organism>
<evidence type="ECO:0000313" key="3">
    <source>
        <dbReference type="Proteomes" id="UP000186216"/>
    </source>
</evidence>
<evidence type="ECO:0000313" key="4">
    <source>
        <dbReference type="Proteomes" id="UP001215549"/>
    </source>
</evidence>
<evidence type="ECO:0000313" key="2">
    <source>
        <dbReference type="EMBL" id="WCR04999.1"/>
    </source>
</evidence>
<gene>
    <name evidence="2" type="ORF">JHX88_09960</name>
    <name evidence="1" type="ORF">SAMN05421772_103210</name>
</gene>
<accession>A0AA46A4Z0</accession>
<reference evidence="2 4" key="2">
    <citation type="submission" date="2021-01" db="EMBL/GenBank/DDBJ databases">
        <title>Biogeographic distribution of Paracoccus.</title>
        <authorList>
            <person name="Hollensteiner J."/>
            <person name="Leineberger J."/>
            <person name="Brinkhoff T."/>
            <person name="Daniel R."/>
        </authorList>
    </citation>
    <scope>NUCLEOTIDE SEQUENCE [LARGE SCALE GENOMIC DNA]</scope>
    <source>
        <strain evidence="2 4">DSM 18447</strain>
    </source>
</reference>
<dbReference type="PIRSF" id="PIRSF030771">
    <property type="entry name" value="UCP030771"/>
    <property type="match status" value="1"/>
</dbReference>
<dbReference type="EMBL" id="CP067140">
    <property type="protein sequence ID" value="WCR04999.1"/>
    <property type="molecule type" value="Genomic_DNA"/>
</dbReference>
<dbReference type="Pfam" id="PF09956">
    <property type="entry name" value="Phage_cement_2"/>
    <property type="match status" value="1"/>
</dbReference>
<dbReference type="Proteomes" id="UP001215549">
    <property type="component" value="Chromosome"/>
</dbReference>
<dbReference type="AlphaFoldDB" id="A0AA46A4Z0"/>